<reference evidence="2" key="1">
    <citation type="submission" date="2020-02" db="EMBL/GenBank/DDBJ databases">
        <authorList>
            <person name="Meier V. D."/>
        </authorList>
    </citation>
    <scope>NUCLEOTIDE SEQUENCE</scope>
    <source>
        <strain evidence="2">AVDCRST_MAG01</strain>
    </source>
</reference>
<proteinExistence type="predicted"/>
<dbReference type="EMBL" id="CADCUW010000004">
    <property type="protein sequence ID" value="CAA9382087.1"/>
    <property type="molecule type" value="Genomic_DNA"/>
</dbReference>
<feature type="non-terminal residue" evidence="2">
    <location>
        <position position="1"/>
    </location>
</feature>
<accession>A0A6J4NGG1</accession>
<feature type="compositionally biased region" description="Basic and acidic residues" evidence="1">
    <location>
        <begin position="100"/>
        <end position="113"/>
    </location>
</feature>
<feature type="region of interest" description="Disordered" evidence="1">
    <location>
        <begin position="29"/>
        <end position="64"/>
    </location>
</feature>
<name>A0A6J4NGG1_9ACTN</name>
<feature type="compositionally biased region" description="Basic and acidic residues" evidence="1">
    <location>
        <begin position="44"/>
        <end position="55"/>
    </location>
</feature>
<feature type="region of interest" description="Disordered" evidence="1">
    <location>
        <begin position="79"/>
        <end position="138"/>
    </location>
</feature>
<organism evidence="2">
    <name type="scientific">uncultured Rubrobacteraceae bacterium</name>
    <dbReference type="NCBI Taxonomy" id="349277"/>
    <lineage>
        <taxon>Bacteria</taxon>
        <taxon>Bacillati</taxon>
        <taxon>Actinomycetota</taxon>
        <taxon>Rubrobacteria</taxon>
        <taxon>Rubrobacterales</taxon>
        <taxon>Rubrobacteraceae</taxon>
        <taxon>environmental samples</taxon>
    </lineage>
</organism>
<evidence type="ECO:0000256" key="1">
    <source>
        <dbReference type="SAM" id="MobiDB-lite"/>
    </source>
</evidence>
<sequence length="138" mass="15852">ATGSRRRLAVRRLAVRRLAVRRLPNLLLRRDQPARKGQRRRGGRRDQPRRPDRRVLHVRLGHRGELQGLPRKVPLVLLRPGLGEGLRSRPLPAPRLRLTRRNDDEAGRRREQGMGRGLDLRYSGRSPEPVGHPPSPTL</sequence>
<dbReference type="AlphaFoldDB" id="A0A6J4NGG1"/>
<feature type="non-terminal residue" evidence="2">
    <location>
        <position position="138"/>
    </location>
</feature>
<gene>
    <name evidence="2" type="ORF">AVDCRST_MAG01-01-44</name>
</gene>
<evidence type="ECO:0000313" key="2">
    <source>
        <dbReference type="EMBL" id="CAA9382087.1"/>
    </source>
</evidence>
<protein>
    <submittedName>
        <fullName evidence="2">Uncharacterized protein</fullName>
    </submittedName>
</protein>